<dbReference type="InterPro" id="IPR027596">
    <property type="entry name" value="AmmeMemoSam_rS"/>
</dbReference>
<dbReference type="PANTHER" id="PTHR30352:SF5">
    <property type="entry name" value="PYRUVATE FORMATE-LYASE 1-ACTIVATING ENZYME"/>
    <property type="match status" value="1"/>
</dbReference>
<dbReference type="NCBIfam" id="TIGR04337">
    <property type="entry name" value="AmmeMemoSam_rS"/>
    <property type="match status" value="1"/>
</dbReference>
<dbReference type="InterPro" id="IPR006638">
    <property type="entry name" value="Elp3/MiaA/NifB-like_rSAM"/>
</dbReference>
<dbReference type="PROSITE" id="PS51918">
    <property type="entry name" value="RADICAL_SAM"/>
    <property type="match status" value="1"/>
</dbReference>
<evidence type="ECO:0000256" key="3">
    <source>
        <dbReference type="ARBA" id="ARBA00022723"/>
    </source>
</evidence>
<keyword evidence="3 6" id="KW-0479">Metal-binding</keyword>
<dbReference type="AlphaFoldDB" id="A0A497EZ07"/>
<protein>
    <submittedName>
        <fullName evidence="9">AmmeMemoRadiSam system radical SAM enzyme</fullName>
    </submittedName>
</protein>
<keyword evidence="5 6" id="KW-0411">Iron-sulfur</keyword>
<evidence type="ECO:0000259" key="7">
    <source>
        <dbReference type="PROSITE" id="PS51918"/>
    </source>
</evidence>
<dbReference type="SFLD" id="SFLDS00029">
    <property type="entry name" value="Radical_SAM"/>
    <property type="match status" value="1"/>
</dbReference>
<dbReference type="InterPro" id="IPR034457">
    <property type="entry name" value="Organic_radical-activating"/>
</dbReference>
<name>A0A497EZ07_9CREN</name>
<comment type="caution">
    <text evidence="9">The sequence shown here is derived from an EMBL/GenBank/DDBJ whole genome shotgun (WGS) entry which is preliminary data.</text>
</comment>
<dbReference type="Pfam" id="PF04055">
    <property type="entry name" value="Radical_SAM"/>
    <property type="match status" value="1"/>
</dbReference>
<dbReference type="PANTHER" id="PTHR30352">
    <property type="entry name" value="PYRUVATE FORMATE-LYASE-ACTIVATING ENZYME"/>
    <property type="match status" value="1"/>
</dbReference>
<accession>A0A497EZ07</accession>
<evidence type="ECO:0000256" key="5">
    <source>
        <dbReference type="ARBA" id="ARBA00023014"/>
    </source>
</evidence>
<dbReference type="InterPro" id="IPR016431">
    <property type="entry name" value="Pyrv-formate_lyase-activ_prd"/>
</dbReference>
<feature type="domain" description="Radical SAM core" evidence="7">
    <location>
        <begin position="68"/>
        <end position="282"/>
    </location>
</feature>
<dbReference type="InterPro" id="IPR007197">
    <property type="entry name" value="rSAM"/>
</dbReference>
<dbReference type="CDD" id="cd01335">
    <property type="entry name" value="Radical_SAM"/>
    <property type="match status" value="1"/>
</dbReference>
<evidence type="ECO:0000313" key="11">
    <source>
        <dbReference type="Proteomes" id="UP000278475"/>
    </source>
</evidence>
<feature type="binding site" evidence="6">
    <location>
        <position position="87"/>
    </location>
    <ligand>
        <name>[4Fe-4S] cluster</name>
        <dbReference type="ChEBI" id="CHEBI:49883"/>
        <note>4Fe-4S-S-AdoMet</note>
    </ligand>
</feature>
<dbReference type="SMART" id="SM00729">
    <property type="entry name" value="Elp3"/>
    <property type="match status" value="1"/>
</dbReference>
<comment type="cofactor">
    <cofactor evidence="6">
        <name>[4Fe-4S] cluster</name>
        <dbReference type="ChEBI" id="CHEBI:49883"/>
    </cofactor>
    <text evidence="6">Binds 1 [4Fe-4S] cluster. The cluster is coordinated with 3 cysteines and an exchangeable S-adenosyl-L-methionine.</text>
</comment>
<keyword evidence="4 6" id="KW-0408">Iron</keyword>
<dbReference type="InterPro" id="IPR013785">
    <property type="entry name" value="Aldolase_TIM"/>
</dbReference>
<dbReference type="GO" id="GO:0046872">
    <property type="term" value="F:metal ion binding"/>
    <property type="evidence" value="ECO:0007669"/>
    <property type="project" value="UniProtKB-KW"/>
</dbReference>
<dbReference type="SUPFAM" id="SSF102114">
    <property type="entry name" value="Radical SAM enzymes"/>
    <property type="match status" value="1"/>
</dbReference>
<dbReference type="Gene3D" id="3.20.20.70">
    <property type="entry name" value="Aldolase class I"/>
    <property type="match status" value="1"/>
</dbReference>
<feature type="binding site" evidence="6">
    <location>
        <position position="90"/>
    </location>
    <ligand>
        <name>[4Fe-4S] cluster</name>
        <dbReference type="ChEBI" id="CHEBI:49883"/>
        <note>4Fe-4S-S-AdoMet</note>
    </ligand>
</feature>
<evidence type="ECO:0000256" key="6">
    <source>
        <dbReference type="PIRSR" id="PIRSR004869-50"/>
    </source>
</evidence>
<sequence length="335" mass="38100">MLKEAFLYQKLENNSVKCNLCARRCIIPDGAKGFCYVRENRKGTLYTLVYGKVIAAHVDPIEKKPLYHFHPTATVFSIATVGCNFRCSFCDNWLISQRREIEGEDMSPEDIVRQAKAAGSDGISYTYTEPTIFMEFAYDTAKLARLEGLFNTFVTNGYMTPEAVDMMSPYLDAATVDFKGSGDPNFYRKYSAVQSVEPIYEALKAMKEKKIFIEITDLIVPEVGDSPEQLRKLARWIVDNLGPETPIHLLRFHPDYMATDLKYTPTATLEKLREVAVQEGLYYVYLGNVPGHKYENTYCPACGTLLIERYGFYVSLMRIKDGRCPKCGFKINVVL</sequence>
<dbReference type="EMBL" id="QMQV01000029">
    <property type="protein sequence ID" value="RLE49601.1"/>
    <property type="molecule type" value="Genomic_DNA"/>
</dbReference>
<dbReference type="Proteomes" id="UP000278475">
    <property type="component" value="Unassembled WGS sequence"/>
</dbReference>
<reference evidence="10 11" key="1">
    <citation type="submission" date="2018-06" db="EMBL/GenBank/DDBJ databases">
        <title>Extensive metabolic versatility and redundancy in microbially diverse, dynamic hydrothermal sediments.</title>
        <authorList>
            <person name="Dombrowski N."/>
            <person name="Teske A."/>
            <person name="Baker B.J."/>
        </authorList>
    </citation>
    <scope>NUCLEOTIDE SEQUENCE [LARGE SCALE GENOMIC DNA]</scope>
    <source>
        <strain evidence="9">B34_G17</strain>
        <strain evidence="8">B66_G16</strain>
    </source>
</reference>
<keyword evidence="2 6" id="KW-0949">S-adenosyl-L-methionine</keyword>
<evidence type="ECO:0000256" key="2">
    <source>
        <dbReference type="ARBA" id="ARBA00022691"/>
    </source>
</evidence>
<dbReference type="SFLD" id="SFLDG01101">
    <property type="entry name" value="Uncharacterised_Radical_SAM_Su"/>
    <property type="match status" value="1"/>
</dbReference>
<dbReference type="InterPro" id="IPR058240">
    <property type="entry name" value="rSAM_sf"/>
</dbReference>
<evidence type="ECO:0000256" key="4">
    <source>
        <dbReference type="ARBA" id="ARBA00023004"/>
    </source>
</evidence>
<dbReference type="PIRSF" id="PIRSF004869">
    <property type="entry name" value="PflX_prd"/>
    <property type="match status" value="1"/>
</dbReference>
<evidence type="ECO:0000256" key="1">
    <source>
        <dbReference type="ARBA" id="ARBA00022485"/>
    </source>
</evidence>
<dbReference type="Proteomes" id="UP000272051">
    <property type="component" value="Unassembled WGS sequence"/>
</dbReference>
<keyword evidence="1" id="KW-0004">4Fe-4S</keyword>
<dbReference type="GO" id="GO:0051539">
    <property type="term" value="F:4 iron, 4 sulfur cluster binding"/>
    <property type="evidence" value="ECO:0007669"/>
    <property type="project" value="UniProtKB-KW"/>
</dbReference>
<proteinExistence type="predicted"/>
<evidence type="ECO:0000313" key="8">
    <source>
        <dbReference type="EMBL" id="RLE49601.1"/>
    </source>
</evidence>
<gene>
    <name evidence="9" type="primary">amrS</name>
    <name evidence="8" type="ORF">DRJ31_04305</name>
    <name evidence="9" type="ORF">DRJ33_04150</name>
</gene>
<feature type="binding site" evidence="6">
    <location>
        <position position="83"/>
    </location>
    <ligand>
        <name>[4Fe-4S] cluster</name>
        <dbReference type="ChEBI" id="CHEBI:49883"/>
        <note>4Fe-4S-S-AdoMet</note>
    </ligand>
</feature>
<dbReference type="GO" id="GO:0003824">
    <property type="term" value="F:catalytic activity"/>
    <property type="evidence" value="ECO:0007669"/>
    <property type="project" value="InterPro"/>
</dbReference>
<dbReference type="EMBL" id="QMQX01000059">
    <property type="protein sequence ID" value="RLE52282.1"/>
    <property type="molecule type" value="Genomic_DNA"/>
</dbReference>
<evidence type="ECO:0000313" key="9">
    <source>
        <dbReference type="EMBL" id="RLE52282.1"/>
    </source>
</evidence>
<organism evidence="9 10">
    <name type="scientific">Thermoproteota archaeon</name>
    <dbReference type="NCBI Taxonomy" id="2056631"/>
    <lineage>
        <taxon>Archaea</taxon>
        <taxon>Thermoproteota</taxon>
    </lineage>
</organism>
<evidence type="ECO:0000313" key="10">
    <source>
        <dbReference type="Proteomes" id="UP000272051"/>
    </source>
</evidence>